<keyword evidence="2" id="KW-1185">Reference proteome</keyword>
<dbReference type="Proteomes" id="UP001433508">
    <property type="component" value="Unassembled WGS sequence"/>
</dbReference>
<gene>
    <name evidence="1" type="ORF">V1525DRAFT_403626</name>
</gene>
<evidence type="ECO:0000313" key="1">
    <source>
        <dbReference type="EMBL" id="KAK9237596.1"/>
    </source>
</evidence>
<protein>
    <submittedName>
        <fullName evidence="1">Uncharacterized protein</fullName>
    </submittedName>
</protein>
<evidence type="ECO:0000313" key="2">
    <source>
        <dbReference type="Proteomes" id="UP001433508"/>
    </source>
</evidence>
<reference evidence="2" key="1">
    <citation type="journal article" date="2024" name="Front. Bioeng. Biotechnol.">
        <title>Genome-scale model development and genomic sequencing of the oleaginous clade Lipomyces.</title>
        <authorList>
            <person name="Czajka J.J."/>
            <person name="Han Y."/>
            <person name="Kim J."/>
            <person name="Mondo S.J."/>
            <person name="Hofstad B.A."/>
            <person name="Robles A."/>
            <person name="Haridas S."/>
            <person name="Riley R."/>
            <person name="LaButti K."/>
            <person name="Pangilinan J."/>
            <person name="Andreopoulos W."/>
            <person name="Lipzen A."/>
            <person name="Yan J."/>
            <person name="Wang M."/>
            <person name="Ng V."/>
            <person name="Grigoriev I.V."/>
            <person name="Spatafora J.W."/>
            <person name="Magnuson J.K."/>
            <person name="Baker S.E."/>
            <person name="Pomraning K.R."/>
        </authorList>
    </citation>
    <scope>NUCLEOTIDE SEQUENCE [LARGE SCALE GENOMIC DNA]</scope>
    <source>
        <strain evidence="2">CBS 7786</strain>
    </source>
</reference>
<name>A0ACC3T160_LIPKO</name>
<dbReference type="EMBL" id="MU971367">
    <property type="protein sequence ID" value="KAK9237596.1"/>
    <property type="molecule type" value="Genomic_DNA"/>
</dbReference>
<sequence length="557" mass="62129">MEGFMAMPTLSIIMPYPRYHAQLLQKNRAWLIPSILVIIAWTTSVLIQHVIALKIITGPMIQRAVYVFFARHPHPESSDVVIDQKMFPDTHEIKLPNLGKLMLGVAMHIASVWYCDHCLSKFERQVAHSLLHRDDTGLGWRRVSRLAGLIFAAVLAVFGFFSMFRLTSYGYVHWLAGTMITRNQIYSFIRDRNVLFFFDRVKLDGIFCYLESFVTPSTATSASSLFALMALFLEFNTQVVTTFVLAPASNALSAGVRRMREAIYELRCWSVPFIMRFQVERVINASEFDWKFSLQSSHGTYSVDIRRASLSVDGPDTPTSPTMNLKPSTSVFRRHKLRLLKDKLRLAGILSMQNTNEGNSKQSLMVASVGAKLHSEQRKSGTGDCIVTGVPELVGSSSHNVTDIAVIQRITMQAENRQVYRSSSKAGSEQGVAANFEECVSDMINEAGTDEAPDANGLVYQHSVSNLSSLDSFTQYIHSNMTPNTHSSSLPVIRRSGSAKCAPPIQSRSMSVSKYRYVANPKFSLPESPVKKKRSISTISVNIMSPKTVARAAENCA</sequence>
<accession>A0ACC3T160</accession>
<proteinExistence type="predicted"/>
<comment type="caution">
    <text evidence="1">The sequence shown here is derived from an EMBL/GenBank/DDBJ whole genome shotgun (WGS) entry which is preliminary data.</text>
</comment>
<organism evidence="1 2">
    <name type="scientific">Lipomyces kononenkoae</name>
    <name type="common">Yeast</name>
    <dbReference type="NCBI Taxonomy" id="34357"/>
    <lineage>
        <taxon>Eukaryota</taxon>
        <taxon>Fungi</taxon>
        <taxon>Dikarya</taxon>
        <taxon>Ascomycota</taxon>
        <taxon>Saccharomycotina</taxon>
        <taxon>Lipomycetes</taxon>
        <taxon>Lipomycetales</taxon>
        <taxon>Lipomycetaceae</taxon>
        <taxon>Lipomyces</taxon>
    </lineage>
</organism>